<dbReference type="CDD" id="cd07516">
    <property type="entry name" value="HAD_Pase"/>
    <property type="match status" value="1"/>
</dbReference>
<dbReference type="SFLD" id="SFLDS00003">
    <property type="entry name" value="Haloacid_Dehalogenase"/>
    <property type="match status" value="1"/>
</dbReference>
<dbReference type="AlphaFoldDB" id="A0A1G6GL36"/>
<dbReference type="InterPro" id="IPR036412">
    <property type="entry name" value="HAD-like_sf"/>
</dbReference>
<keyword evidence="2" id="KW-1185">Reference proteome</keyword>
<dbReference type="Pfam" id="PF08282">
    <property type="entry name" value="Hydrolase_3"/>
    <property type="match status" value="1"/>
</dbReference>
<dbReference type="NCBIfam" id="TIGR01484">
    <property type="entry name" value="HAD-SF-IIB"/>
    <property type="match status" value="1"/>
</dbReference>
<name>A0A1G6GL36_9BACI</name>
<dbReference type="Proteomes" id="UP000242662">
    <property type="component" value="Unassembled WGS sequence"/>
</dbReference>
<accession>A0A1G6GL36</accession>
<dbReference type="Gene3D" id="3.40.50.1000">
    <property type="entry name" value="HAD superfamily/HAD-like"/>
    <property type="match status" value="1"/>
</dbReference>
<dbReference type="InterPro" id="IPR000150">
    <property type="entry name" value="Cof"/>
</dbReference>
<dbReference type="PROSITE" id="PS01229">
    <property type="entry name" value="COF_2"/>
    <property type="match status" value="1"/>
</dbReference>
<dbReference type="NCBIfam" id="TIGR00099">
    <property type="entry name" value="Cof-subfamily"/>
    <property type="match status" value="1"/>
</dbReference>
<dbReference type="GO" id="GO:0005829">
    <property type="term" value="C:cytosol"/>
    <property type="evidence" value="ECO:0007669"/>
    <property type="project" value="TreeGrafter"/>
</dbReference>
<dbReference type="GO" id="GO:0016791">
    <property type="term" value="F:phosphatase activity"/>
    <property type="evidence" value="ECO:0007669"/>
    <property type="project" value="TreeGrafter"/>
</dbReference>
<dbReference type="SUPFAM" id="SSF56784">
    <property type="entry name" value="HAD-like"/>
    <property type="match status" value="1"/>
</dbReference>
<evidence type="ECO:0000313" key="2">
    <source>
        <dbReference type="Proteomes" id="UP000242662"/>
    </source>
</evidence>
<dbReference type="GO" id="GO:0000287">
    <property type="term" value="F:magnesium ion binding"/>
    <property type="evidence" value="ECO:0007669"/>
    <property type="project" value="TreeGrafter"/>
</dbReference>
<dbReference type="InterPro" id="IPR023214">
    <property type="entry name" value="HAD_sf"/>
</dbReference>
<dbReference type="RefSeq" id="WP_090774422.1">
    <property type="nucleotide sequence ID" value="NZ_FMYM01000001.1"/>
</dbReference>
<proteinExistence type="predicted"/>
<dbReference type="STRING" id="1464122.SAMN05421737_101185"/>
<dbReference type="PANTHER" id="PTHR10000">
    <property type="entry name" value="PHOSPHOSERINE PHOSPHATASE"/>
    <property type="match status" value="1"/>
</dbReference>
<evidence type="ECO:0000313" key="1">
    <source>
        <dbReference type="EMBL" id="SDB82455.1"/>
    </source>
</evidence>
<gene>
    <name evidence="1" type="ORF">SAMN05421737_101185</name>
</gene>
<reference evidence="2" key="1">
    <citation type="submission" date="2016-09" db="EMBL/GenBank/DDBJ databases">
        <authorList>
            <person name="Varghese N."/>
            <person name="Submissions S."/>
        </authorList>
    </citation>
    <scope>NUCLEOTIDE SEQUENCE [LARGE SCALE GENOMIC DNA]</scope>
    <source>
        <strain evidence="2">25nlg</strain>
    </source>
</reference>
<dbReference type="EMBL" id="FMYM01000001">
    <property type="protein sequence ID" value="SDB82455.1"/>
    <property type="molecule type" value="Genomic_DNA"/>
</dbReference>
<dbReference type="OrthoDB" id="9781413at2"/>
<organism evidence="1 2">
    <name type="scientific">Shouchella lonarensis</name>
    <dbReference type="NCBI Taxonomy" id="1464122"/>
    <lineage>
        <taxon>Bacteria</taxon>
        <taxon>Bacillati</taxon>
        <taxon>Bacillota</taxon>
        <taxon>Bacilli</taxon>
        <taxon>Bacillales</taxon>
        <taxon>Bacillaceae</taxon>
        <taxon>Shouchella</taxon>
    </lineage>
</organism>
<sequence>MSVRHLIALDLDGTLLPRNQQISPRTKRVLQEARDEGHVIVIATGRPYRASSKYYHELALTTPIVNFNGAEVHHPSNPQYPRTTASVSLETTHHLLEICDTIGVENVMVEMSNEFYVARNHGFFIEHLPGYTEPAGVGSLRSLVQAPPTTMMIQLEKTHVPRIQVALNELGESDILHRWWTGDTHVLEVAPKHVSKASGLSTIAEAYGVEQARVIAFGDQVNDMEMIDYAGHGVAMGNAIDSLKEIATAVTKTNEEDGIAHYLEKIL</sequence>
<dbReference type="SFLD" id="SFLDG01140">
    <property type="entry name" value="C2.B:_Phosphomannomutase_and_P"/>
    <property type="match status" value="1"/>
</dbReference>
<evidence type="ECO:0008006" key="3">
    <source>
        <dbReference type="Google" id="ProtNLM"/>
    </source>
</evidence>
<dbReference type="PANTHER" id="PTHR10000:SF23">
    <property type="entry name" value="5-AMINO-6-(5-PHOSPHO-D-RIBITYLAMINO)URACIL PHOSPHATASE YITU"/>
    <property type="match status" value="1"/>
</dbReference>
<protein>
    <recommendedName>
        <fullName evidence="3">Cof subfamily of IIB subfamily of haloacid dehalogenase superfamily/HAD-superfamily hydrolase, subfamily IIB</fullName>
    </recommendedName>
</protein>
<dbReference type="InterPro" id="IPR006379">
    <property type="entry name" value="HAD-SF_hydro_IIB"/>
</dbReference>
<dbReference type="Gene3D" id="3.30.1240.10">
    <property type="match status" value="1"/>
</dbReference>